<name>A0A067SJ23_GALM3</name>
<dbReference type="AlphaFoldDB" id="A0A067SJ23"/>
<sequence>MSPASASHPDSRLRTSYDIYYEHIGTKRRGSALWTPEPSRSLPIGKRRKGTSIGDVGIITEFGGFDFLFNICLDRDNPINPPDLPESFTPWLIPEIDIYKHSAFTADSYLSSASIELERDPSGLVFESSASEGAILTMPVGSNSEDLREKRRIRAYISTHAEDWYKYANIIRGREAKNGDIRLVVGFDKTTTWGMATFSNSTA</sequence>
<proteinExistence type="predicted"/>
<protein>
    <submittedName>
        <fullName evidence="1">Uncharacterized protein</fullName>
    </submittedName>
</protein>
<feature type="non-terminal residue" evidence="1">
    <location>
        <position position="203"/>
    </location>
</feature>
<keyword evidence="2" id="KW-1185">Reference proteome</keyword>
<evidence type="ECO:0000313" key="1">
    <source>
        <dbReference type="EMBL" id="KDR67739.1"/>
    </source>
</evidence>
<accession>A0A067SJ23</accession>
<dbReference type="Proteomes" id="UP000027222">
    <property type="component" value="Unassembled WGS sequence"/>
</dbReference>
<organism evidence="1 2">
    <name type="scientific">Galerina marginata (strain CBS 339.88)</name>
    <dbReference type="NCBI Taxonomy" id="685588"/>
    <lineage>
        <taxon>Eukaryota</taxon>
        <taxon>Fungi</taxon>
        <taxon>Dikarya</taxon>
        <taxon>Basidiomycota</taxon>
        <taxon>Agaricomycotina</taxon>
        <taxon>Agaricomycetes</taxon>
        <taxon>Agaricomycetidae</taxon>
        <taxon>Agaricales</taxon>
        <taxon>Agaricineae</taxon>
        <taxon>Strophariaceae</taxon>
        <taxon>Galerina</taxon>
    </lineage>
</organism>
<evidence type="ECO:0000313" key="2">
    <source>
        <dbReference type="Proteomes" id="UP000027222"/>
    </source>
</evidence>
<gene>
    <name evidence="1" type="ORF">GALMADRAFT_79635</name>
</gene>
<dbReference type="OrthoDB" id="2662290at2759"/>
<reference evidence="2" key="1">
    <citation type="journal article" date="2014" name="Proc. Natl. Acad. Sci. U.S.A.">
        <title>Extensive sampling of basidiomycete genomes demonstrates inadequacy of the white-rot/brown-rot paradigm for wood decay fungi.</title>
        <authorList>
            <person name="Riley R."/>
            <person name="Salamov A.A."/>
            <person name="Brown D.W."/>
            <person name="Nagy L.G."/>
            <person name="Floudas D."/>
            <person name="Held B.W."/>
            <person name="Levasseur A."/>
            <person name="Lombard V."/>
            <person name="Morin E."/>
            <person name="Otillar R."/>
            <person name="Lindquist E.A."/>
            <person name="Sun H."/>
            <person name="LaButti K.M."/>
            <person name="Schmutz J."/>
            <person name="Jabbour D."/>
            <person name="Luo H."/>
            <person name="Baker S.E."/>
            <person name="Pisabarro A.G."/>
            <person name="Walton J.D."/>
            <person name="Blanchette R.A."/>
            <person name="Henrissat B."/>
            <person name="Martin F."/>
            <person name="Cullen D."/>
            <person name="Hibbett D.S."/>
            <person name="Grigoriev I.V."/>
        </authorList>
    </citation>
    <scope>NUCLEOTIDE SEQUENCE [LARGE SCALE GENOMIC DNA]</scope>
    <source>
        <strain evidence="2">CBS 339.88</strain>
    </source>
</reference>
<dbReference type="HOGENOM" id="CLU_021108_5_1_1"/>
<dbReference type="EMBL" id="KL142413">
    <property type="protein sequence ID" value="KDR67739.1"/>
    <property type="molecule type" value="Genomic_DNA"/>
</dbReference>